<evidence type="ECO:0000256" key="2">
    <source>
        <dbReference type="ARBA" id="ARBA00005525"/>
    </source>
</evidence>
<dbReference type="FunFam" id="1.10.3730.10:FF:000001">
    <property type="entry name" value="Pyrroline-5-carboxylate reductase"/>
    <property type="match status" value="1"/>
</dbReference>
<evidence type="ECO:0000256" key="9">
    <source>
        <dbReference type="HAMAP-Rule" id="MF_01925"/>
    </source>
</evidence>
<evidence type="ECO:0000313" key="15">
    <source>
        <dbReference type="EMBL" id="SNB72401.1"/>
    </source>
</evidence>
<dbReference type="PANTHER" id="PTHR11645">
    <property type="entry name" value="PYRROLINE-5-CARBOXYLATE REDUCTASE"/>
    <property type="match status" value="1"/>
</dbReference>
<evidence type="ECO:0000256" key="12">
    <source>
        <dbReference type="RuleBase" id="RU003903"/>
    </source>
</evidence>
<dbReference type="GO" id="GO:0004735">
    <property type="term" value="F:pyrroline-5-carboxylate reductase activity"/>
    <property type="evidence" value="ECO:0007669"/>
    <property type="project" value="UniProtKB-UniRule"/>
</dbReference>
<dbReference type="InterPro" id="IPR036291">
    <property type="entry name" value="NAD(P)-bd_dom_sf"/>
</dbReference>
<dbReference type="InParanoid" id="A0A212RJ05"/>
<dbReference type="Pfam" id="PF03807">
    <property type="entry name" value="F420_oxidored"/>
    <property type="match status" value="1"/>
</dbReference>
<evidence type="ECO:0000259" key="13">
    <source>
        <dbReference type="Pfam" id="PF03807"/>
    </source>
</evidence>
<proteinExistence type="inferred from homology"/>
<dbReference type="UniPathway" id="UPA00098">
    <property type="reaction ID" value="UER00361"/>
</dbReference>
<keyword evidence="16" id="KW-1185">Reference proteome</keyword>
<dbReference type="FunCoup" id="A0A212RJ05">
    <property type="interactions" value="414"/>
</dbReference>
<dbReference type="NCBIfam" id="TIGR00112">
    <property type="entry name" value="proC"/>
    <property type="match status" value="1"/>
</dbReference>
<keyword evidence="6 9" id="KW-0521">NADP</keyword>
<gene>
    <name evidence="9" type="primary">proC</name>
    <name evidence="15" type="ORF">SAMN02746019_00015920</name>
</gene>
<dbReference type="PROSITE" id="PS00521">
    <property type="entry name" value="P5CR"/>
    <property type="match status" value="1"/>
</dbReference>
<keyword evidence="7 9" id="KW-0560">Oxidoreductase</keyword>
<evidence type="ECO:0000256" key="10">
    <source>
        <dbReference type="NCBIfam" id="TIGR00112"/>
    </source>
</evidence>
<dbReference type="Gene3D" id="3.40.50.720">
    <property type="entry name" value="NAD(P)-binding Rossmann-like Domain"/>
    <property type="match status" value="1"/>
</dbReference>
<feature type="binding site" evidence="11">
    <location>
        <begin position="13"/>
        <end position="18"/>
    </location>
    <ligand>
        <name>NADP(+)</name>
        <dbReference type="ChEBI" id="CHEBI:58349"/>
    </ligand>
</feature>
<organism evidence="15 16">
    <name type="scientific">Thermoflexus hugenholtzii JAD2</name>
    <dbReference type="NCBI Taxonomy" id="877466"/>
    <lineage>
        <taxon>Bacteria</taxon>
        <taxon>Bacillati</taxon>
        <taxon>Chloroflexota</taxon>
        <taxon>Thermoflexia</taxon>
        <taxon>Thermoflexales</taxon>
        <taxon>Thermoflexaceae</taxon>
        <taxon>Thermoflexus</taxon>
    </lineage>
</organism>
<evidence type="ECO:0000256" key="7">
    <source>
        <dbReference type="ARBA" id="ARBA00023002"/>
    </source>
</evidence>
<dbReference type="PIRSF" id="PIRSF000193">
    <property type="entry name" value="Pyrrol-5-carb_rd"/>
    <property type="match status" value="1"/>
</dbReference>
<dbReference type="AlphaFoldDB" id="A0A212RJ05"/>
<evidence type="ECO:0000313" key="16">
    <source>
        <dbReference type="Proteomes" id="UP000197025"/>
    </source>
</evidence>
<dbReference type="OrthoDB" id="9805754at2"/>
<dbReference type="InterPro" id="IPR028939">
    <property type="entry name" value="P5C_Rdtase_cat_N"/>
</dbReference>
<feature type="domain" description="Pyrroline-5-carboxylate reductase catalytic N-terminal" evidence="13">
    <location>
        <begin position="9"/>
        <end position="104"/>
    </location>
</feature>
<keyword evidence="5 9" id="KW-0641">Proline biosynthesis</keyword>
<dbReference type="Pfam" id="PF14748">
    <property type="entry name" value="P5CR_dimer"/>
    <property type="match status" value="1"/>
</dbReference>
<dbReference type="PANTHER" id="PTHR11645:SF66">
    <property type="entry name" value="PYRROLINE-5-CARBOXYLATE REDUCTASE"/>
    <property type="match status" value="1"/>
</dbReference>
<dbReference type="InterPro" id="IPR008927">
    <property type="entry name" value="6-PGluconate_DH-like_C_sf"/>
</dbReference>
<dbReference type="EC" id="1.5.1.2" evidence="9 10"/>
<dbReference type="EMBL" id="FYEK01000061">
    <property type="protein sequence ID" value="SNB72401.1"/>
    <property type="molecule type" value="Genomic_DNA"/>
</dbReference>
<dbReference type="GO" id="GO:0005737">
    <property type="term" value="C:cytoplasm"/>
    <property type="evidence" value="ECO:0007669"/>
    <property type="project" value="UniProtKB-SubCell"/>
</dbReference>
<evidence type="ECO:0000256" key="4">
    <source>
        <dbReference type="ARBA" id="ARBA00022605"/>
    </source>
</evidence>
<comment type="catalytic activity">
    <reaction evidence="9">
        <text>L-proline + NAD(+) = (S)-1-pyrroline-5-carboxylate + NADH + 2 H(+)</text>
        <dbReference type="Rhea" id="RHEA:14105"/>
        <dbReference type="ChEBI" id="CHEBI:15378"/>
        <dbReference type="ChEBI" id="CHEBI:17388"/>
        <dbReference type="ChEBI" id="CHEBI:57540"/>
        <dbReference type="ChEBI" id="CHEBI:57945"/>
        <dbReference type="ChEBI" id="CHEBI:60039"/>
        <dbReference type="EC" id="1.5.1.2"/>
    </reaction>
</comment>
<evidence type="ECO:0000256" key="6">
    <source>
        <dbReference type="ARBA" id="ARBA00022857"/>
    </source>
</evidence>
<keyword evidence="3 9" id="KW-0963">Cytoplasm</keyword>
<comment type="pathway">
    <text evidence="9 12">Amino-acid biosynthesis; L-proline biosynthesis; L-proline from L-glutamate 5-semialdehyde: step 1/1.</text>
</comment>
<accession>A0A212RJ05</accession>
<dbReference type="InterPro" id="IPR053790">
    <property type="entry name" value="P5CR-like_CS"/>
</dbReference>
<reference evidence="16" key="1">
    <citation type="submission" date="2017-06" db="EMBL/GenBank/DDBJ databases">
        <authorList>
            <person name="Varghese N."/>
            <person name="Submissions S."/>
        </authorList>
    </citation>
    <scope>NUCLEOTIDE SEQUENCE [LARGE SCALE GENOMIC DNA]</scope>
    <source>
        <strain evidence="16">JAD2</strain>
    </source>
</reference>
<comment type="function">
    <text evidence="8 9">Catalyzes the reduction of 1-pyrroline-5-carboxylate (PCA) to L-proline.</text>
</comment>
<protein>
    <recommendedName>
        <fullName evidence="9 10">Pyrroline-5-carboxylate reductase</fullName>
        <shortName evidence="9">P5C reductase</shortName>
        <shortName evidence="9">P5CR</shortName>
        <ecNumber evidence="9 10">1.5.1.2</ecNumber>
    </recommendedName>
    <alternativeName>
        <fullName evidence="9">PCA reductase</fullName>
    </alternativeName>
</protein>
<dbReference type="InterPro" id="IPR000304">
    <property type="entry name" value="Pyrroline-COOH_reductase"/>
</dbReference>
<keyword evidence="4 9" id="KW-0028">Amino-acid biosynthesis</keyword>
<dbReference type="GO" id="GO:0055129">
    <property type="term" value="P:L-proline biosynthetic process"/>
    <property type="evidence" value="ECO:0007669"/>
    <property type="project" value="UniProtKB-UniRule"/>
</dbReference>
<comment type="similarity">
    <text evidence="2 9 12">Belongs to the pyrroline-5-carboxylate reductase family.</text>
</comment>
<dbReference type="SUPFAM" id="SSF51735">
    <property type="entry name" value="NAD(P)-binding Rossmann-fold domains"/>
    <property type="match status" value="1"/>
</dbReference>
<comment type="subcellular location">
    <subcellularLocation>
        <location evidence="1 9">Cytoplasm</location>
    </subcellularLocation>
</comment>
<dbReference type="InterPro" id="IPR029036">
    <property type="entry name" value="P5CR_dimer"/>
</dbReference>
<dbReference type="RefSeq" id="WP_088572051.1">
    <property type="nucleotide sequence ID" value="NZ_FYEK01000061.1"/>
</dbReference>
<dbReference type="SUPFAM" id="SSF48179">
    <property type="entry name" value="6-phosphogluconate dehydrogenase C-terminal domain-like"/>
    <property type="match status" value="1"/>
</dbReference>
<evidence type="ECO:0000256" key="8">
    <source>
        <dbReference type="ARBA" id="ARBA00058118"/>
    </source>
</evidence>
<evidence type="ECO:0000256" key="3">
    <source>
        <dbReference type="ARBA" id="ARBA00022490"/>
    </source>
</evidence>
<evidence type="ECO:0000256" key="11">
    <source>
        <dbReference type="PIRSR" id="PIRSR000193-1"/>
    </source>
</evidence>
<dbReference type="Proteomes" id="UP000197025">
    <property type="component" value="Unassembled WGS sequence"/>
</dbReference>
<dbReference type="HAMAP" id="MF_01925">
    <property type="entry name" value="P5C_reductase"/>
    <property type="match status" value="1"/>
</dbReference>
<evidence type="ECO:0000256" key="1">
    <source>
        <dbReference type="ARBA" id="ARBA00004496"/>
    </source>
</evidence>
<dbReference type="Gene3D" id="1.10.3730.10">
    <property type="entry name" value="ProC C-terminal domain-like"/>
    <property type="match status" value="1"/>
</dbReference>
<name>A0A212RJ05_9CHLR</name>
<comment type="catalytic activity">
    <reaction evidence="9 12">
        <text>L-proline + NADP(+) = (S)-1-pyrroline-5-carboxylate + NADPH + 2 H(+)</text>
        <dbReference type="Rhea" id="RHEA:14109"/>
        <dbReference type="ChEBI" id="CHEBI:15378"/>
        <dbReference type="ChEBI" id="CHEBI:17388"/>
        <dbReference type="ChEBI" id="CHEBI:57783"/>
        <dbReference type="ChEBI" id="CHEBI:58349"/>
        <dbReference type="ChEBI" id="CHEBI:60039"/>
        <dbReference type="EC" id="1.5.1.2"/>
    </reaction>
</comment>
<evidence type="ECO:0000259" key="14">
    <source>
        <dbReference type="Pfam" id="PF14748"/>
    </source>
</evidence>
<evidence type="ECO:0000256" key="5">
    <source>
        <dbReference type="ARBA" id="ARBA00022650"/>
    </source>
</evidence>
<sequence>MSVDGRLPRIAFIGSGVMAEAMIRGLLRDNLIDPQDIIASGPRPERGQELRSRYGVRATVHNPEAAAEAEIVVLSVKPQVIPRVLPELRGHIRPQALVFSIAAGVRIATLREGLGVSAIIRAMPNTPAQIGQGVTVWTATEEVTPRQREQAILLMRAMGEEVYVDDERYLDMATALTGTGPAYVFLFMEAMVDAGVHLGFSRRVAEQLVYQTVIGSALYARQSGLHLAALRNQVTSPGGTTAEALYHLEKGGFRTVISRAIWAAYVRSRQLGRGAADEVERLER</sequence>
<dbReference type="FunFam" id="3.40.50.720:FF:000190">
    <property type="entry name" value="Pyrroline-5-carboxylate reductase"/>
    <property type="match status" value="1"/>
</dbReference>
<feature type="binding site" evidence="11">
    <location>
        <position position="62"/>
    </location>
    <ligand>
        <name>NADPH</name>
        <dbReference type="ChEBI" id="CHEBI:57783"/>
    </ligand>
</feature>
<feature type="domain" description="Pyrroline-5-carboxylate reductase dimerisation" evidence="14">
    <location>
        <begin position="167"/>
        <end position="271"/>
    </location>
</feature>